<dbReference type="GO" id="GO:0030388">
    <property type="term" value="P:fructose 1,6-bisphosphate metabolic process"/>
    <property type="evidence" value="ECO:0007669"/>
    <property type="project" value="TreeGrafter"/>
</dbReference>
<dbReference type="InterPro" id="IPR004464">
    <property type="entry name" value="FBPase_class-2/SBPase"/>
</dbReference>
<organism evidence="10">
    <name type="scientific">Caldilinea aerophila</name>
    <dbReference type="NCBI Taxonomy" id="133453"/>
    <lineage>
        <taxon>Bacteria</taxon>
        <taxon>Bacillati</taxon>
        <taxon>Chloroflexota</taxon>
        <taxon>Caldilineae</taxon>
        <taxon>Caldilineales</taxon>
        <taxon>Caldilineaceae</taxon>
        <taxon>Caldilinea</taxon>
    </lineage>
</organism>
<dbReference type="GO" id="GO:0006094">
    <property type="term" value="P:gluconeogenesis"/>
    <property type="evidence" value="ECO:0007669"/>
    <property type="project" value="InterPro"/>
</dbReference>
<evidence type="ECO:0000256" key="9">
    <source>
        <dbReference type="PIRSR" id="PIRSR004532-1"/>
    </source>
</evidence>
<dbReference type="PANTHER" id="PTHR30447:SF0">
    <property type="entry name" value="FRUCTOSE-1,6-BISPHOSPHATASE 1 CLASS 2-RELATED"/>
    <property type="match status" value="1"/>
</dbReference>
<proteinExistence type="inferred from homology"/>
<reference evidence="10" key="1">
    <citation type="journal article" date="2020" name="mSystems">
        <title>Genome- and Community-Level Interaction Insights into Carbon Utilization and Element Cycling Functions of Hydrothermarchaeota in Hydrothermal Sediment.</title>
        <authorList>
            <person name="Zhou Z."/>
            <person name="Liu Y."/>
            <person name="Xu W."/>
            <person name="Pan J."/>
            <person name="Luo Z.H."/>
            <person name="Li M."/>
        </authorList>
    </citation>
    <scope>NUCLEOTIDE SEQUENCE [LARGE SCALE GENOMIC DNA]</scope>
    <source>
        <strain evidence="10">SpSt-289</strain>
    </source>
</reference>
<dbReference type="GO" id="GO:0046872">
    <property type="term" value="F:metal ion binding"/>
    <property type="evidence" value="ECO:0007669"/>
    <property type="project" value="UniProtKB-KW"/>
</dbReference>
<protein>
    <recommendedName>
        <fullName evidence="8">Fructose-1,6-bisphosphatase</fullName>
    </recommendedName>
</protein>
<name>A0A7C1FTK5_9CHLR</name>
<comment type="pathway">
    <text evidence="7">Carbohydrate biosynthesis.</text>
</comment>
<dbReference type="GO" id="GO:0005829">
    <property type="term" value="C:cytosol"/>
    <property type="evidence" value="ECO:0007669"/>
    <property type="project" value="TreeGrafter"/>
</dbReference>
<evidence type="ECO:0000256" key="3">
    <source>
        <dbReference type="ARBA" id="ARBA00022723"/>
    </source>
</evidence>
<dbReference type="GO" id="GO:0042132">
    <property type="term" value="F:fructose 1,6-bisphosphate 1-phosphatase activity"/>
    <property type="evidence" value="ECO:0007669"/>
    <property type="project" value="UniProtKB-EC"/>
</dbReference>
<dbReference type="PANTHER" id="PTHR30447">
    <property type="entry name" value="FRUCTOSE-1,6-BISPHOSPHATASE CLASS 2"/>
    <property type="match status" value="1"/>
</dbReference>
<accession>A0A7C1FTK5</accession>
<evidence type="ECO:0000256" key="4">
    <source>
        <dbReference type="ARBA" id="ARBA00022801"/>
    </source>
</evidence>
<dbReference type="Pfam" id="PF03320">
    <property type="entry name" value="FBPase_glpX"/>
    <property type="match status" value="1"/>
</dbReference>
<gene>
    <name evidence="10" type="ORF">ENQ20_07010</name>
</gene>
<comment type="catalytic activity">
    <reaction evidence="1">
        <text>beta-D-fructose 1,6-bisphosphate + H2O = beta-D-fructose 6-phosphate + phosphate</text>
        <dbReference type="Rhea" id="RHEA:11064"/>
        <dbReference type="ChEBI" id="CHEBI:15377"/>
        <dbReference type="ChEBI" id="CHEBI:32966"/>
        <dbReference type="ChEBI" id="CHEBI:43474"/>
        <dbReference type="ChEBI" id="CHEBI:57634"/>
        <dbReference type="EC" id="3.1.3.11"/>
    </reaction>
</comment>
<comment type="similarity">
    <text evidence="2 8">Belongs to the FBPase class 2 family.</text>
</comment>
<dbReference type="SUPFAM" id="SSF56655">
    <property type="entry name" value="Carbohydrate phosphatase"/>
    <property type="match status" value="1"/>
</dbReference>
<evidence type="ECO:0000256" key="1">
    <source>
        <dbReference type="ARBA" id="ARBA00001273"/>
    </source>
</evidence>
<evidence type="ECO:0000256" key="6">
    <source>
        <dbReference type="ARBA" id="ARBA00023277"/>
    </source>
</evidence>
<feature type="binding site" evidence="9">
    <location>
        <position position="90"/>
    </location>
    <ligand>
        <name>Mn(2+)</name>
        <dbReference type="ChEBI" id="CHEBI:29035"/>
        <label>2</label>
    </ligand>
</feature>
<dbReference type="GO" id="GO:0006071">
    <property type="term" value="P:glycerol metabolic process"/>
    <property type="evidence" value="ECO:0007669"/>
    <property type="project" value="InterPro"/>
</dbReference>
<feature type="binding site" evidence="9">
    <location>
        <position position="38"/>
    </location>
    <ligand>
        <name>Mn(2+)</name>
        <dbReference type="ChEBI" id="CHEBI:29035"/>
        <label>1</label>
    </ligand>
</feature>
<evidence type="ECO:0000256" key="8">
    <source>
        <dbReference type="PIRNR" id="PIRNR004532"/>
    </source>
</evidence>
<feature type="binding site" evidence="9">
    <location>
        <position position="62"/>
    </location>
    <ligand>
        <name>Mn(2+)</name>
        <dbReference type="ChEBI" id="CHEBI:29035"/>
        <label>1</label>
    </ligand>
</feature>
<keyword evidence="3 9" id="KW-0479">Metal-binding</keyword>
<dbReference type="Gene3D" id="3.40.190.90">
    <property type="match status" value="1"/>
</dbReference>
<keyword evidence="6 8" id="KW-0119">Carbohydrate metabolism</keyword>
<feature type="binding site" evidence="9">
    <location>
        <position position="222"/>
    </location>
    <ligand>
        <name>Mn(2+)</name>
        <dbReference type="ChEBI" id="CHEBI:29035"/>
        <label>2</label>
    </ligand>
</feature>
<sequence>MAELVDVHNLGFDLVRATEHTALQAGRWVGLGDRAGADDAAAQAMMAVLDTLPIDGYLMDTEARKAGYHSQHEMRQRVGAGGPAMDLLVDSVDGVGLLALGRPGAISVACAAPHGTIWSPAPALYMEKIVVDREVGRALVAECMEAPAAWTLALVARMKKKAVRDLVVFVLDRPRHHTLIEEIRRAGARVQVHHDGDVAGALLAAMPGGPIDVLMGIGGALEGVLAAAAVRALGGAMLGRLVPRNDEERAAIQATHGDYKRVYTAADMIAGDEIFFAATGVTDGMLLQGVSYAGDRATTHSLVLRGKSGVRRLIHTDHPLREPGKS</sequence>
<keyword evidence="4" id="KW-0378">Hydrolase</keyword>
<evidence type="ECO:0000256" key="5">
    <source>
        <dbReference type="ARBA" id="ARBA00023211"/>
    </source>
</evidence>
<feature type="binding site" evidence="9">
    <location>
        <position position="93"/>
    </location>
    <ligand>
        <name>Mn(2+)</name>
        <dbReference type="ChEBI" id="CHEBI:29035"/>
        <label>2</label>
    </ligand>
</feature>
<comment type="caution">
    <text evidence="10">The sequence shown here is derived from an EMBL/GenBank/DDBJ whole genome shotgun (WGS) entry which is preliminary data.</text>
</comment>
<keyword evidence="5 9" id="KW-0464">Manganese</keyword>
<dbReference type="EMBL" id="DSMG01000077">
    <property type="protein sequence ID" value="HDX31231.1"/>
    <property type="molecule type" value="Genomic_DNA"/>
</dbReference>
<evidence type="ECO:0000313" key="10">
    <source>
        <dbReference type="EMBL" id="HDX31231.1"/>
    </source>
</evidence>
<comment type="cofactor">
    <cofactor evidence="9">
        <name>Mn(2+)</name>
        <dbReference type="ChEBI" id="CHEBI:29035"/>
    </cofactor>
</comment>
<dbReference type="AlphaFoldDB" id="A0A7C1FTK5"/>
<dbReference type="Gene3D" id="3.30.540.10">
    <property type="entry name" value="Fructose-1,6-Bisphosphatase, subunit A, domain 1"/>
    <property type="match status" value="1"/>
</dbReference>
<evidence type="ECO:0000256" key="2">
    <source>
        <dbReference type="ARBA" id="ARBA00008989"/>
    </source>
</evidence>
<dbReference type="PIRSF" id="PIRSF004532">
    <property type="entry name" value="GlpX"/>
    <property type="match status" value="1"/>
</dbReference>
<evidence type="ECO:0000256" key="7">
    <source>
        <dbReference type="ARBA" id="ARBA00024331"/>
    </source>
</evidence>